<evidence type="ECO:0000256" key="4">
    <source>
        <dbReference type="SAM" id="Phobius"/>
    </source>
</evidence>
<accession>A0A9X2HZL0</accession>
<dbReference type="PANTHER" id="PTHR43280">
    <property type="entry name" value="ARAC-FAMILY TRANSCRIPTIONAL REGULATOR"/>
    <property type="match status" value="1"/>
</dbReference>
<organism evidence="6 7">
    <name type="scientific">Gilvimarinus xylanilyticus</name>
    <dbReference type="NCBI Taxonomy" id="2944139"/>
    <lineage>
        <taxon>Bacteria</taxon>
        <taxon>Pseudomonadati</taxon>
        <taxon>Pseudomonadota</taxon>
        <taxon>Gammaproteobacteria</taxon>
        <taxon>Cellvibrionales</taxon>
        <taxon>Cellvibrionaceae</taxon>
        <taxon>Gilvimarinus</taxon>
    </lineage>
</organism>
<dbReference type="InterPro" id="IPR020449">
    <property type="entry name" value="Tscrpt_reg_AraC-type_HTH"/>
</dbReference>
<dbReference type="AlphaFoldDB" id="A0A9X2HZL0"/>
<sequence length="379" mass="44578">MTILETLNQPIFNLYDFILWMTALQGLIFAMLLQFRCEKSASHHLLSLFVASVGVGQLVFFASYNPYLAGILGHLGQWSFAVLALVFYLQGPLLFHYLRTLTFGHYRHRRVNWIPVGVWLAVSAVFLLYWPPLLERFFWRPFVLIGTVGFVVSTVYGMASIGVIRRYSQRLEDRFCTIESLDFLWLRVFTWGFLSIWIMEVIAPFSYHLVPWFVQQVISHLPSVVEMLMVSFVIVAGLMNARRLERVSEEPVWDEPRPDTGQPTGEMLRQLDKTMRERMLYAQPRMNIERLADELDMMPRQLSHVINHYFHKNYFEFINDYRLEQACVRLRSPGWADKSVQQIYESVGFRSKSSFFTLFRKYAGMTPNQYREQSQKVTK</sequence>
<dbReference type="PANTHER" id="PTHR43280:SF29">
    <property type="entry name" value="ARAC-FAMILY TRANSCRIPTIONAL REGULATOR"/>
    <property type="match status" value="1"/>
</dbReference>
<keyword evidence="4" id="KW-0812">Transmembrane</keyword>
<evidence type="ECO:0000256" key="1">
    <source>
        <dbReference type="ARBA" id="ARBA00023015"/>
    </source>
</evidence>
<keyword evidence="4" id="KW-0472">Membrane</keyword>
<dbReference type="InterPro" id="IPR009057">
    <property type="entry name" value="Homeodomain-like_sf"/>
</dbReference>
<reference evidence="6" key="1">
    <citation type="submission" date="2022-05" db="EMBL/GenBank/DDBJ databases">
        <authorList>
            <person name="Sun H.-N."/>
        </authorList>
    </citation>
    <scope>NUCLEOTIDE SEQUENCE</scope>
    <source>
        <strain evidence="6">HB14</strain>
    </source>
</reference>
<feature type="transmembrane region" description="Helical" evidence="4">
    <location>
        <begin position="142"/>
        <end position="164"/>
    </location>
</feature>
<dbReference type="PROSITE" id="PS01124">
    <property type="entry name" value="HTH_ARAC_FAMILY_2"/>
    <property type="match status" value="1"/>
</dbReference>
<feature type="domain" description="HTH araC/xylS-type" evidence="5">
    <location>
        <begin position="265"/>
        <end position="373"/>
    </location>
</feature>
<evidence type="ECO:0000256" key="3">
    <source>
        <dbReference type="ARBA" id="ARBA00023163"/>
    </source>
</evidence>
<dbReference type="PRINTS" id="PR00032">
    <property type="entry name" value="HTHARAC"/>
</dbReference>
<evidence type="ECO:0000259" key="5">
    <source>
        <dbReference type="PROSITE" id="PS01124"/>
    </source>
</evidence>
<feature type="transmembrane region" description="Helical" evidence="4">
    <location>
        <begin position="110"/>
        <end position="130"/>
    </location>
</feature>
<keyword evidence="7" id="KW-1185">Reference proteome</keyword>
<comment type="caution">
    <text evidence="6">The sequence shown here is derived from an EMBL/GenBank/DDBJ whole genome shotgun (WGS) entry which is preliminary data.</text>
</comment>
<dbReference type="InterPro" id="IPR018060">
    <property type="entry name" value="HTH_AraC"/>
</dbReference>
<reference evidence="6" key="2">
    <citation type="submission" date="2023-01" db="EMBL/GenBank/DDBJ databases">
        <title>Gilvimarinus xylanilyticus HB14 isolated from Caulerpa lentillifera aquaculture base in Hainan, China.</title>
        <authorList>
            <person name="Zhang Y.-J."/>
        </authorList>
    </citation>
    <scope>NUCLEOTIDE SEQUENCE</scope>
    <source>
        <strain evidence="6">HB14</strain>
    </source>
</reference>
<feature type="transmembrane region" description="Helical" evidence="4">
    <location>
        <begin position="76"/>
        <end position="98"/>
    </location>
</feature>
<dbReference type="SUPFAM" id="SSF46689">
    <property type="entry name" value="Homeodomain-like"/>
    <property type="match status" value="1"/>
</dbReference>
<gene>
    <name evidence="6" type="ORF">M6D89_16745</name>
</gene>
<proteinExistence type="predicted"/>
<dbReference type="GO" id="GO:0003700">
    <property type="term" value="F:DNA-binding transcription factor activity"/>
    <property type="evidence" value="ECO:0007669"/>
    <property type="project" value="InterPro"/>
</dbReference>
<keyword evidence="1" id="KW-0805">Transcription regulation</keyword>
<protein>
    <submittedName>
        <fullName evidence="6">Helix-turn-helix domain-containing protein</fullName>
    </submittedName>
</protein>
<keyword evidence="3" id="KW-0804">Transcription</keyword>
<dbReference type="EMBL" id="JAMFTH010000008">
    <property type="protein sequence ID" value="MCP8900955.1"/>
    <property type="molecule type" value="Genomic_DNA"/>
</dbReference>
<evidence type="ECO:0000256" key="2">
    <source>
        <dbReference type="ARBA" id="ARBA00023125"/>
    </source>
</evidence>
<dbReference type="RefSeq" id="WP_253969240.1">
    <property type="nucleotide sequence ID" value="NZ_JAMFTH010000008.1"/>
</dbReference>
<keyword evidence="4" id="KW-1133">Transmembrane helix</keyword>
<dbReference type="GO" id="GO:0043565">
    <property type="term" value="F:sequence-specific DNA binding"/>
    <property type="evidence" value="ECO:0007669"/>
    <property type="project" value="InterPro"/>
</dbReference>
<name>A0A9X2HZL0_9GAMM</name>
<evidence type="ECO:0000313" key="7">
    <source>
        <dbReference type="Proteomes" id="UP001139319"/>
    </source>
</evidence>
<evidence type="ECO:0000313" key="6">
    <source>
        <dbReference type="EMBL" id="MCP8900955.1"/>
    </source>
</evidence>
<feature type="transmembrane region" description="Helical" evidence="4">
    <location>
        <begin position="184"/>
        <end position="205"/>
    </location>
</feature>
<dbReference type="Proteomes" id="UP001139319">
    <property type="component" value="Unassembled WGS sequence"/>
</dbReference>
<feature type="transmembrane region" description="Helical" evidence="4">
    <location>
        <begin position="12"/>
        <end position="33"/>
    </location>
</feature>
<dbReference type="SMART" id="SM00342">
    <property type="entry name" value="HTH_ARAC"/>
    <property type="match status" value="1"/>
</dbReference>
<feature type="transmembrane region" description="Helical" evidence="4">
    <location>
        <begin position="45"/>
        <end position="64"/>
    </location>
</feature>
<dbReference type="Gene3D" id="1.10.10.60">
    <property type="entry name" value="Homeodomain-like"/>
    <property type="match status" value="2"/>
</dbReference>
<dbReference type="Pfam" id="PF12833">
    <property type="entry name" value="HTH_18"/>
    <property type="match status" value="1"/>
</dbReference>
<feature type="transmembrane region" description="Helical" evidence="4">
    <location>
        <begin position="217"/>
        <end position="239"/>
    </location>
</feature>
<keyword evidence="2" id="KW-0238">DNA-binding</keyword>